<comment type="caution">
    <text evidence="1">The sequence shown here is derived from an EMBL/GenBank/DDBJ whole genome shotgun (WGS) entry which is preliminary data.</text>
</comment>
<name>A0ACB8ZDB4_9ASTR</name>
<dbReference type="Proteomes" id="UP001056120">
    <property type="component" value="Linkage Group LG26"/>
</dbReference>
<evidence type="ECO:0000313" key="2">
    <source>
        <dbReference type="Proteomes" id="UP001056120"/>
    </source>
</evidence>
<reference evidence="1 2" key="2">
    <citation type="journal article" date="2022" name="Mol. Ecol. Resour.">
        <title>The genomes of chicory, endive, great burdock and yacon provide insights into Asteraceae paleo-polyploidization history and plant inulin production.</title>
        <authorList>
            <person name="Fan W."/>
            <person name="Wang S."/>
            <person name="Wang H."/>
            <person name="Wang A."/>
            <person name="Jiang F."/>
            <person name="Liu H."/>
            <person name="Zhao H."/>
            <person name="Xu D."/>
            <person name="Zhang Y."/>
        </authorList>
    </citation>
    <scope>NUCLEOTIDE SEQUENCE [LARGE SCALE GENOMIC DNA]</scope>
    <source>
        <strain evidence="2">cv. Yunnan</strain>
        <tissue evidence="1">Leaves</tissue>
    </source>
</reference>
<reference evidence="2" key="1">
    <citation type="journal article" date="2022" name="Mol. Ecol. Resour.">
        <title>The genomes of chicory, endive, great burdock and yacon provide insights into Asteraceae palaeo-polyploidization history and plant inulin production.</title>
        <authorList>
            <person name="Fan W."/>
            <person name="Wang S."/>
            <person name="Wang H."/>
            <person name="Wang A."/>
            <person name="Jiang F."/>
            <person name="Liu H."/>
            <person name="Zhao H."/>
            <person name="Xu D."/>
            <person name="Zhang Y."/>
        </authorList>
    </citation>
    <scope>NUCLEOTIDE SEQUENCE [LARGE SCALE GENOMIC DNA]</scope>
    <source>
        <strain evidence="2">cv. Yunnan</strain>
    </source>
</reference>
<accession>A0ACB8ZDB4</accession>
<dbReference type="EMBL" id="CM042043">
    <property type="protein sequence ID" value="KAI3695777.1"/>
    <property type="molecule type" value="Genomic_DNA"/>
</dbReference>
<evidence type="ECO:0000313" key="1">
    <source>
        <dbReference type="EMBL" id="KAI3695777.1"/>
    </source>
</evidence>
<protein>
    <submittedName>
        <fullName evidence="1">Uncharacterized protein</fullName>
    </submittedName>
</protein>
<proteinExistence type="predicted"/>
<gene>
    <name evidence="1" type="ORF">L1987_78777</name>
</gene>
<keyword evidence="2" id="KW-1185">Reference proteome</keyword>
<organism evidence="1 2">
    <name type="scientific">Smallanthus sonchifolius</name>
    <dbReference type="NCBI Taxonomy" id="185202"/>
    <lineage>
        <taxon>Eukaryota</taxon>
        <taxon>Viridiplantae</taxon>
        <taxon>Streptophyta</taxon>
        <taxon>Embryophyta</taxon>
        <taxon>Tracheophyta</taxon>
        <taxon>Spermatophyta</taxon>
        <taxon>Magnoliopsida</taxon>
        <taxon>eudicotyledons</taxon>
        <taxon>Gunneridae</taxon>
        <taxon>Pentapetalae</taxon>
        <taxon>asterids</taxon>
        <taxon>campanulids</taxon>
        <taxon>Asterales</taxon>
        <taxon>Asteraceae</taxon>
        <taxon>Asteroideae</taxon>
        <taxon>Heliantheae alliance</taxon>
        <taxon>Millerieae</taxon>
        <taxon>Smallanthus</taxon>
    </lineage>
</organism>
<sequence length="156" mass="17180">MKLPTHQVLKKLSCICSPSDRIQTILYPIPAQFPTSVATFHRPSPVLVTIFPTLIDEIVSYLDADFPWIDLAFDPGVFMRADTSDLYVAIICANRVGIGEPNSASDWCSFFFRETGHKLIQKGKRINSSGKRTMGLEGVTTSLATNGCSLVWGNVV</sequence>